<evidence type="ECO:0000313" key="11">
    <source>
        <dbReference type="EMBL" id="CAI9773113.1"/>
    </source>
</evidence>
<feature type="domain" description="Wax synthase" evidence="10">
    <location>
        <begin position="26"/>
        <end position="112"/>
    </location>
</feature>
<evidence type="ECO:0000256" key="7">
    <source>
        <dbReference type="ARBA" id="ARBA00023136"/>
    </source>
</evidence>
<evidence type="ECO:0000259" key="10">
    <source>
        <dbReference type="Pfam" id="PF13813"/>
    </source>
</evidence>
<keyword evidence="4 9" id="KW-0812">Transmembrane</keyword>
<evidence type="ECO:0000256" key="2">
    <source>
        <dbReference type="ARBA" id="ARBA00007282"/>
    </source>
</evidence>
<reference evidence="11" key="1">
    <citation type="submission" date="2023-05" db="EMBL/GenBank/DDBJ databases">
        <authorList>
            <person name="Huff M."/>
        </authorList>
    </citation>
    <scope>NUCLEOTIDE SEQUENCE</scope>
</reference>
<dbReference type="GO" id="GO:0016020">
    <property type="term" value="C:membrane"/>
    <property type="evidence" value="ECO:0007669"/>
    <property type="project" value="UniProtKB-SubCell"/>
</dbReference>
<evidence type="ECO:0000313" key="12">
    <source>
        <dbReference type="Proteomes" id="UP000834106"/>
    </source>
</evidence>
<name>A0AAD2E1W4_9LAMI</name>
<comment type="subcellular location">
    <subcellularLocation>
        <location evidence="1">Membrane</location>
        <topology evidence="1">Multi-pass membrane protein</topology>
    </subcellularLocation>
</comment>
<dbReference type="Pfam" id="PF13813">
    <property type="entry name" value="MBOAT_2"/>
    <property type="match status" value="1"/>
</dbReference>
<dbReference type="GO" id="GO:0008374">
    <property type="term" value="F:O-acyltransferase activity"/>
    <property type="evidence" value="ECO:0007669"/>
    <property type="project" value="InterPro"/>
</dbReference>
<keyword evidence="7 9" id="KW-0472">Membrane</keyword>
<proteinExistence type="inferred from homology"/>
<keyword evidence="3" id="KW-0808">Transferase</keyword>
<sequence length="251" mass="28893">MYFCLEIGLAIAAAMVRDLLGVELERQFNEPYLSTSLQDFWGHRWNIMVSRILRPIIYIPVRSWSINILGHKWAALPAIMSTFVVSGLIHELIFFYLGRAKTTWEVTRFFLLHGARLTAEIAVKKSNNKRVRIHVPKIIARISTVGFMMITGIWLFFPPRSRCKAFERGIAEYVAVGAFVKDVYRVASACLRLSSTLPWWLLSRLSPELKHRFSRAMDDAFGVVKWLQTLALSNSANPWLSDVVDFDRVSW</sequence>
<dbReference type="Proteomes" id="UP000834106">
    <property type="component" value="Chromosome 12"/>
</dbReference>
<dbReference type="EMBL" id="OU503047">
    <property type="protein sequence ID" value="CAI9773113.1"/>
    <property type="molecule type" value="Genomic_DNA"/>
</dbReference>
<accession>A0AAD2E1W4</accession>
<evidence type="ECO:0000256" key="6">
    <source>
        <dbReference type="ARBA" id="ARBA00023098"/>
    </source>
</evidence>
<feature type="transmembrane region" description="Helical" evidence="9">
    <location>
        <begin position="73"/>
        <end position="97"/>
    </location>
</feature>
<dbReference type="PANTHER" id="PTHR31595:SF77">
    <property type="entry name" value="ACYL-COA--STEROL O-ACYLTRANSFERASE 1-LIKE"/>
    <property type="match status" value="1"/>
</dbReference>
<organism evidence="11 12">
    <name type="scientific">Fraxinus pennsylvanica</name>
    <dbReference type="NCBI Taxonomy" id="56036"/>
    <lineage>
        <taxon>Eukaryota</taxon>
        <taxon>Viridiplantae</taxon>
        <taxon>Streptophyta</taxon>
        <taxon>Embryophyta</taxon>
        <taxon>Tracheophyta</taxon>
        <taxon>Spermatophyta</taxon>
        <taxon>Magnoliopsida</taxon>
        <taxon>eudicotyledons</taxon>
        <taxon>Gunneridae</taxon>
        <taxon>Pentapetalae</taxon>
        <taxon>asterids</taxon>
        <taxon>lamiids</taxon>
        <taxon>Lamiales</taxon>
        <taxon>Oleaceae</taxon>
        <taxon>Oleeae</taxon>
        <taxon>Fraxinus</taxon>
    </lineage>
</organism>
<evidence type="ECO:0000256" key="1">
    <source>
        <dbReference type="ARBA" id="ARBA00004141"/>
    </source>
</evidence>
<evidence type="ECO:0000256" key="4">
    <source>
        <dbReference type="ARBA" id="ARBA00022692"/>
    </source>
</evidence>
<keyword evidence="12" id="KW-1185">Reference proteome</keyword>
<protein>
    <recommendedName>
        <fullName evidence="10">Wax synthase domain-containing protein</fullName>
    </recommendedName>
</protein>
<dbReference type="PANTHER" id="PTHR31595">
    <property type="entry name" value="LONG-CHAIN-ALCOHOL O-FATTY-ACYLTRANSFERASE 3-RELATED"/>
    <property type="match status" value="1"/>
</dbReference>
<keyword evidence="8" id="KW-0012">Acyltransferase</keyword>
<evidence type="ECO:0000256" key="5">
    <source>
        <dbReference type="ARBA" id="ARBA00022989"/>
    </source>
</evidence>
<evidence type="ECO:0000256" key="9">
    <source>
        <dbReference type="SAM" id="Phobius"/>
    </source>
</evidence>
<gene>
    <name evidence="11" type="ORF">FPE_LOCUS20543</name>
</gene>
<dbReference type="GO" id="GO:0006629">
    <property type="term" value="P:lipid metabolic process"/>
    <property type="evidence" value="ECO:0007669"/>
    <property type="project" value="UniProtKB-KW"/>
</dbReference>
<feature type="transmembrane region" description="Helical" evidence="9">
    <location>
        <begin position="138"/>
        <end position="157"/>
    </location>
</feature>
<dbReference type="InterPro" id="IPR044851">
    <property type="entry name" value="Wax_synthase"/>
</dbReference>
<dbReference type="AlphaFoldDB" id="A0AAD2E1W4"/>
<keyword evidence="6" id="KW-0443">Lipid metabolism</keyword>
<evidence type="ECO:0000256" key="3">
    <source>
        <dbReference type="ARBA" id="ARBA00022679"/>
    </source>
</evidence>
<comment type="similarity">
    <text evidence="2">Belongs to the wax synthase family.</text>
</comment>
<evidence type="ECO:0000256" key="8">
    <source>
        <dbReference type="ARBA" id="ARBA00023315"/>
    </source>
</evidence>
<dbReference type="InterPro" id="IPR032805">
    <property type="entry name" value="Wax_synthase_dom"/>
</dbReference>
<keyword evidence="5 9" id="KW-1133">Transmembrane helix</keyword>